<feature type="region of interest" description="Disordered" evidence="1">
    <location>
        <begin position="68"/>
        <end position="129"/>
    </location>
</feature>
<dbReference type="CDD" id="cd06257">
    <property type="entry name" value="DnaJ"/>
    <property type="match status" value="1"/>
</dbReference>
<feature type="domain" description="J" evidence="2">
    <location>
        <begin position="13"/>
        <end position="74"/>
    </location>
</feature>
<feature type="compositionally biased region" description="Basic and acidic residues" evidence="1">
    <location>
        <begin position="113"/>
        <end position="123"/>
    </location>
</feature>
<dbReference type="PRINTS" id="PR00625">
    <property type="entry name" value="JDOMAIN"/>
</dbReference>
<evidence type="ECO:0000313" key="4">
    <source>
        <dbReference type="Proteomes" id="UP001605036"/>
    </source>
</evidence>
<name>A0ABD1XVS4_9MARC</name>
<dbReference type="AlphaFoldDB" id="A0ABD1XVS4"/>
<sequence>MSRINNTETVRCTLYQILQVSEHASTEEIRRAYRQAVLMHHPDKGGDHDTFRIIVDAYHVLSDPIRRKHYDDTQKRNSSSGSSVRVTHGSQKATERKDFTSSGFSARVIQASEKPKERKEENLKSSTSRGSFRPDVFDIFHSDYQRRTLTPKRGSRSSVDLSKMETTVDQSERMNAFKTVHESKTVKAFEKLFFQHFERI</sequence>
<dbReference type="PROSITE" id="PS50076">
    <property type="entry name" value="DNAJ_2"/>
    <property type="match status" value="1"/>
</dbReference>
<feature type="compositionally biased region" description="Polar residues" evidence="1">
    <location>
        <begin position="76"/>
        <end position="92"/>
    </location>
</feature>
<dbReference type="SUPFAM" id="SSF46565">
    <property type="entry name" value="Chaperone J-domain"/>
    <property type="match status" value="1"/>
</dbReference>
<dbReference type="EMBL" id="JBHFFA010000007">
    <property type="protein sequence ID" value="KAL2613002.1"/>
    <property type="molecule type" value="Genomic_DNA"/>
</dbReference>
<dbReference type="Proteomes" id="UP001605036">
    <property type="component" value="Unassembled WGS sequence"/>
</dbReference>
<comment type="caution">
    <text evidence="3">The sequence shown here is derived from an EMBL/GenBank/DDBJ whole genome shotgun (WGS) entry which is preliminary data.</text>
</comment>
<proteinExistence type="predicted"/>
<dbReference type="InterPro" id="IPR051100">
    <property type="entry name" value="DnaJ_subfamily_B/C"/>
</dbReference>
<gene>
    <name evidence="3" type="ORF">R1flu_024694</name>
</gene>
<reference evidence="3 4" key="1">
    <citation type="submission" date="2024-09" db="EMBL/GenBank/DDBJ databases">
        <title>Chromosome-scale assembly of Riccia fluitans.</title>
        <authorList>
            <person name="Paukszto L."/>
            <person name="Sawicki J."/>
            <person name="Karawczyk K."/>
            <person name="Piernik-Szablinska J."/>
            <person name="Szczecinska M."/>
            <person name="Mazdziarz M."/>
        </authorList>
    </citation>
    <scope>NUCLEOTIDE SEQUENCE [LARGE SCALE GENOMIC DNA]</scope>
    <source>
        <strain evidence="3">Rf_01</strain>
        <tissue evidence="3">Aerial parts of the thallus</tissue>
    </source>
</reference>
<dbReference type="InterPro" id="IPR036869">
    <property type="entry name" value="J_dom_sf"/>
</dbReference>
<evidence type="ECO:0000256" key="1">
    <source>
        <dbReference type="SAM" id="MobiDB-lite"/>
    </source>
</evidence>
<accession>A0ABD1XVS4</accession>
<evidence type="ECO:0000313" key="3">
    <source>
        <dbReference type="EMBL" id="KAL2613002.1"/>
    </source>
</evidence>
<dbReference type="Pfam" id="PF00226">
    <property type="entry name" value="DnaJ"/>
    <property type="match status" value="1"/>
</dbReference>
<keyword evidence="4" id="KW-1185">Reference proteome</keyword>
<dbReference type="Gene3D" id="1.10.287.110">
    <property type="entry name" value="DnaJ domain"/>
    <property type="match status" value="1"/>
</dbReference>
<organism evidence="3 4">
    <name type="scientific">Riccia fluitans</name>
    <dbReference type="NCBI Taxonomy" id="41844"/>
    <lineage>
        <taxon>Eukaryota</taxon>
        <taxon>Viridiplantae</taxon>
        <taxon>Streptophyta</taxon>
        <taxon>Embryophyta</taxon>
        <taxon>Marchantiophyta</taxon>
        <taxon>Marchantiopsida</taxon>
        <taxon>Marchantiidae</taxon>
        <taxon>Marchantiales</taxon>
        <taxon>Ricciaceae</taxon>
        <taxon>Riccia</taxon>
    </lineage>
</organism>
<dbReference type="InterPro" id="IPR001623">
    <property type="entry name" value="DnaJ_domain"/>
</dbReference>
<dbReference type="PANTHER" id="PTHR43908">
    <property type="entry name" value="AT29763P-RELATED"/>
    <property type="match status" value="1"/>
</dbReference>
<protein>
    <recommendedName>
        <fullName evidence="2">J domain-containing protein</fullName>
    </recommendedName>
</protein>
<dbReference type="PANTHER" id="PTHR43908:SF3">
    <property type="entry name" value="AT29763P-RELATED"/>
    <property type="match status" value="1"/>
</dbReference>
<dbReference type="SMART" id="SM00271">
    <property type="entry name" value="DnaJ"/>
    <property type="match status" value="1"/>
</dbReference>
<evidence type="ECO:0000259" key="2">
    <source>
        <dbReference type="PROSITE" id="PS50076"/>
    </source>
</evidence>